<evidence type="ECO:0000313" key="3">
    <source>
        <dbReference type="EMBL" id="MET3601132.1"/>
    </source>
</evidence>
<evidence type="ECO:0000256" key="1">
    <source>
        <dbReference type="SAM" id="Coils"/>
    </source>
</evidence>
<feature type="region of interest" description="Disordered" evidence="2">
    <location>
        <begin position="77"/>
        <end position="120"/>
    </location>
</feature>
<feature type="compositionally biased region" description="Polar residues" evidence="2">
    <location>
        <begin position="106"/>
        <end position="120"/>
    </location>
</feature>
<feature type="coiled-coil region" evidence="1">
    <location>
        <begin position="1"/>
        <end position="35"/>
    </location>
</feature>
<organism evidence="3 4">
    <name type="scientific">Martelella mangrovi</name>
    <dbReference type="NCBI Taxonomy" id="1397477"/>
    <lineage>
        <taxon>Bacteria</taxon>
        <taxon>Pseudomonadati</taxon>
        <taxon>Pseudomonadota</taxon>
        <taxon>Alphaproteobacteria</taxon>
        <taxon>Hyphomicrobiales</taxon>
        <taxon>Aurantimonadaceae</taxon>
        <taxon>Martelella</taxon>
    </lineage>
</organism>
<reference evidence="3 4" key="1">
    <citation type="submission" date="2024-06" db="EMBL/GenBank/DDBJ databases">
        <title>Genomic Encyclopedia of Type Strains, Phase IV (KMG-IV): sequencing the most valuable type-strain genomes for metagenomic binning, comparative biology and taxonomic classification.</title>
        <authorList>
            <person name="Goeker M."/>
        </authorList>
    </citation>
    <scope>NUCLEOTIDE SEQUENCE [LARGE SCALE GENOMIC DNA]</scope>
    <source>
        <strain evidence="3 4">DSM 28102</strain>
    </source>
</reference>
<proteinExistence type="predicted"/>
<dbReference type="RefSeq" id="WP_354434982.1">
    <property type="nucleotide sequence ID" value="NZ_JBEPLY010000011.1"/>
</dbReference>
<dbReference type="Proteomes" id="UP001549164">
    <property type="component" value="Unassembled WGS sequence"/>
</dbReference>
<dbReference type="EMBL" id="JBEPLY010000011">
    <property type="protein sequence ID" value="MET3601132.1"/>
    <property type="molecule type" value="Genomic_DNA"/>
</dbReference>
<comment type="caution">
    <text evidence="3">The sequence shown here is derived from an EMBL/GenBank/DDBJ whole genome shotgun (WGS) entry which is preliminary data.</text>
</comment>
<sequence>MQRQNELQEQILEQQKQAEAARQAQEQKALQLREQELSFQKEQALYTKERQAKADAIAARPDAVTVSGASAGTVGEVMTNDMTASSDDTVTRKKRGRGALRIDMNKPQSAGATGINIPQG</sequence>
<keyword evidence="1" id="KW-0175">Coiled coil</keyword>
<evidence type="ECO:0000313" key="4">
    <source>
        <dbReference type="Proteomes" id="UP001549164"/>
    </source>
</evidence>
<name>A0ABV2IFY9_9HYPH</name>
<evidence type="ECO:0000256" key="2">
    <source>
        <dbReference type="SAM" id="MobiDB-lite"/>
    </source>
</evidence>
<keyword evidence="4" id="KW-1185">Reference proteome</keyword>
<accession>A0ABV2IFY9</accession>
<protein>
    <submittedName>
        <fullName evidence="3">Rps23 Pro-64 3,4-dihydroxylase Tpa1-like proline 4-hydroxylase</fullName>
    </submittedName>
</protein>
<gene>
    <name evidence="3" type="ORF">ABID12_003083</name>
</gene>